<dbReference type="Pfam" id="PF00356">
    <property type="entry name" value="LacI"/>
    <property type="match status" value="1"/>
</dbReference>
<dbReference type="SMART" id="SM00354">
    <property type="entry name" value="HTH_LACI"/>
    <property type="match status" value="1"/>
</dbReference>
<accession>A0ABV7Y7X7</accession>
<evidence type="ECO:0000256" key="1">
    <source>
        <dbReference type="ARBA" id="ARBA00023015"/>
    </source>
</evidence>
<dbReference type="Proteomes" id="UP001595699">
    <property type="component" value="Unassembled WGS sequence"/>
</dbReference>
<dbReference type="Pfam" id="PF13377">
    <property type="entry name" value="Peripla_BP_3"/>
    <property type="match status" value="1"/>
</dbReference>
<keyword evidence="6" id="KW-1185">Reference proteome</keyword>
<gene>
    <name evidence="5" type="ORF">ACFOUW_08735</name>
</gene>
<evidence type="ECO:0000259" key="4">
    <source>
        <dbReference type="PROSITE" id="PS50932"/>
    </source>
</evidence>
<dbReference type="GO" id="GO:0003677">
    <property type="term" value="F:DNA binding"/>
    <property type="evidence" value="ECO:0007669"/>
    <property type="project" value="UniProtKB-KW"/>
</dbReference>
<dbReference type="CDD" id="cd06267">
    <property type="entry name" value="PBP1_LacI_sugar_binding-like"/>
    <property type="match status" value="1"/>
</dbReference>
<feature type="domain" description="HTH lacI-type" evidence="4">
    <location>
        <begin position="5"/>
        <end position="59"/>
    </location>
</feature>
<dbReference type="PROSITE" id="PS50932">
    <property type="entry name" value="HTH_LACI_2"/>
    <property type="match status" value="1"/>
</dbReference>
<name>A0ABV7Y7X7_9ACTN</name>
<reference evidence="6" key="1">
    <citation type="journal article" date="2019" name="Int. J. Syst. Evol. Microbiol.">
        <title>The Global Catalogue of Microorganisms (GCM) 10K type strain sequencing project: providing services to taxonomists for standard genome sequencing and annotation.</title>
        <authorList>
            <consortium name="The Broad Institute Genomics Platform"/>
            <consortium name="The Broad Institute Genome Sequencing Center for Infectious Disease"/>
            <person name="Wu L."/>
            <person name="Ma J."/>
        </authorList>
    </citation>
    <scope>NUCLEOTIDE SEQUENCE [LARGE SCALE GENOMIC DNA]</scope>
    <source>
        <strain evidence="6">CGMCC 4.7241</strain>
    </source>
</reference>
<dbReference type="CDD" id="cd01392">
    <property type="entry name" value="HTH_LacI"/>
    <property type="match status" value="1"/>
</dbReference>
<evidence type="ECO:0000313" key="6">
    <source>
        <dbReference type="Proteomes" id="UP001595699"/>
    </source>
</evidence>
<dbReference type="InterPro" id="IPR000843">
    <property type="entry name" value="HTH_LacI"/>
</dbReference>
<dbReference type="EMBL" id="JBHRZH010000006">
    <property type="protein sequence ID" value="MFC3760924.1"/>
    <property type="molecule type" value="Genomic_DNA"/>
</dbReference>
<organism evidence="5 6">
    <name type="scientific">Tenggerimyces flavus</name>
    <dbReference type="NCBI Taxonomy" id="1708749"/>
    <lineage>
        <taxon>Bacteria</taxon>
        <taxon>Bacillati</taxon>
        <taxon>Actinomycetota</taxon>
        <taxon>Actinomycetes</taxon>
        <taxon>Propionibacteriales</taxon>
        <taxon>Nocardioidaceae</taxon>
        <taxon>Tenggerimyces</taxon>
    </lineage>
</organism>
<dbReference type="InterPro" id="IPR028082">
    <property type="entry name" value="Peripla_BP_I"/>
</dbReference>
<comment type="caution">
    <text evidence="5">The sequence shown here is derived from an EMBL/GenBank/DDBJ whole genome shotgun (WGS) entry which is preliminary data.</text>
</comment>
<dbReference type="Gene3D" id="1.10.260.40">
    <property type="entry name" value="lambda repressor-like DNA-binding domains"/>
    <property type="match status" value="1"/>
</dbReference>
<sequence length="332" mass="34723">MAKQPTIEEVAALAGVSRGTASRVINDAPYVSAAARAAVQRAVKELGYVPNQAARSLVTRRHDAVALVASEWDERLFYDPFFAEVVLGVNSALAESDLDLVLVVGTTERQRERFASRLRARAYDGLMLLSLHGVELLHSLVLASGVPAVFCGRPLGATPAHYVDSDNRGGARLAAEHLVGLGRRRIATITGSLDKQVGVDRHAGFADGLLAAGLSPSLVAEGNFSEASGAAAMASLLDAHPDLDAVFVAGDSMAVGALGVLRARGHSVPGDVAVVGFDDLPRAALTSPPMTTVRQEVRGLGAELARTLLGLMRGEEVQSLILPTSLVIRDSA</sequence>
<evidence type="ECO:0000313" key="5">
    <source>
        <dbReference type="EMBL" id="MFC3760924.1"/>
    </source>
</evidence>
<keyword evidence="1" id="KW-0805">Transcription regulation</keyword>
<keyword evidence="3" id="KW-0804">Transcription</keyword>
<dbReference type="PROSITE" id="PS00356">
    <property type="entry name" value="HTH_LACI_1"/>
    <property type="match status" value="1"/>
</dbReference>
<dbReference type="Gene3D" id="3.40.50.2300">
    <property type="match status" value="2"/>
</dbReference>
<evidence type="ECO:0000256" key="3">
    <source>
        <dbReference type="ARBA" id="ARBA00023163"/>
    </source>
</evidence>
<dbReference type="InterPro" id="IPR046335">
    <property type="entry name" value="LacI/GalR-like_sensor"/>
</dbReference>
<dbReference type="InterPro" id="IPR010982">
    <property type="entry name" value="Lambda_DNA-bd_dom_sf"/>
</dbReference>
<proteinExistence type="predicted"/>
<protein>
    <submittedName>
        <fullName evidence="5">LacI family DNA-binding transcriptional regulator</fullName>
    </submittedName>
</protein>
<dbReference type="PANTHER" id="PTHR30146">
    <property type="entry name" value="LACI-RELATED TRANSCRIPTIONAL REPRESSOR"/>
    <property type="match status" value="1"/>
</dbReference>
<evidence type="ECO:0000256" key="2">
    <source>
        <dbReference type="ARBA" id="ARBA00023125"/>
    </source>
</evidence>
<dbReference type="RefSeq" id="WP_205117156.1">
    <property type="nucleotide sequence ID" value="NZ_JAFBCM010000001.1"/>
</dbReference>
<keyword evidence="2 5" id="KW-0238">DNA-binding</keyword>
<dbReference type="SUPFAM" id="SSF47413">
    <property type="entry name" value="lambda repressor-like DNA-binding domains"/>
    <property type="match status" value="1"/>
</dbReference>
<dbReference type="SUPFAM" id="SSF53822">
    <property type="entry name" value="Periplasmic binding protein-like I"/>
    <property type="match status" value="1"/>
</dbReference>
<dbReference type="PANTHER" id="PTHR30146:SF109">
    <property type="entry name" value="HTH-TYPE TRANSCRIPTIONAL REGULATOR GALS"/>
    <property type="match status" value="1"/>
</dbReference>